<sequence>MGEDKDSAVLVGLDPGTCTATVSGVNSTTGVALGEIHEVN</sequence>
<accession>A0ABZ1C236</accession>
<protein>
    <submittedName>
        <fullName evidence="1">Uncharacterized protein</fullName>
    </submittedName>
</protein>
<reference evidence="1 2" key="1">
    <citation type="submission" date="2021-08" db="EMBL/GenBank/DDBJ databases">
        <authorList>
            <person name="Zhang D."/>
            <person name="Zhang A."/>
            <person name="Wang L."/>
        </authorList>
    </citation>
    <scope>NUCLEOTIDE SEQUENCE [LARGE SCALE GENOMIC DNA]</scope>
    <source>
        <strain evidence="1 2">WL0086</strain>
    </source>
</reference>
<proteinExistence type="predicted"/>
<evidence type="ECO:0000313" key="1">
    <source>
        <dbReference type="EMBL" id="WRQ85736.1"/>
    </source>
</evidence>
<dbReference type="Proteomes" id="UP000738431">
    <property type="component" value="Chromosome"/>
</dbReference>
<reference evidence="1 2" key="2">
    <citation type="submission" date="2023-12" db="EMBL/GenBank/DDBJ databases">
        <title>Description of an unclassified Opitutus bacterium of Verrucomicrobiota.</title>
        <authorList>
            <person name="Zhang D.-F."/>
        </authorList>
    </citation>
    <scope>NUCLEOTIDE SEQUENCE [LARGE SCALE GENOMIC DNA]</scope>
    <source>
        <strain evidence="1 2">WL0086</strain>
    </source>
</reference>
<name>A0ABZ1C236_9BACT</name>
<dbReference type="EMBL" id="CP139781">
    <property type="protein sequence ID" value="WRQ85736.1"/>
    <property type="molecule type" value="Genomic_DNA"/>
</dbReference>
<dbReference type="RefSeq" id="WP_255600028.1">
    <property type="nucleotide sequence ID" value="NZ_CP139781.1"/>
</dbReference>
<evidence type="ECO:0000313" key="2">
    <source>
        <dbReference type="Proteomes" id="UP000738431"/>
    </source>
</evidence>
<organism evidence="1 2">
    <name type="scientific">Actomonas aquatica</name>
    <dbReference type="NCBI Taxonomy" id="2866162"/>
    <lineage>
        <taxon>Bacteria</taxon>
        <taxon>Pseudomonadati</taxon>
        <taxon>Verrucomicrobiota</taxon>
        <taxon>Opitutia</taxon>
        <taxon>Opitutales</taxon>
        <taxon>Opitutaceae</taxon>
        <taxon>Actomonas</taxon>
    </lineage>
</organism>
<gene>
    <name evidence="1" type="ORF">K1X11_013070</name>
</gene>
<keyword evidence="2" id="KW-1185">Reference proteome</keyword>